<dbReference type="OrthoDB" id="128729at2"/>
<keyword evidence="1" id="KW-0812">Transmembrane</keyword>
<protein>
    <submittedName>
        <fullName evidence="2">Uncharacterized protein</fullName>
    </submittedName>
</protein>
<reference evidence="2 3" key="1">
    <citation type="submission" date="2019-06" db="EMBL/GenBank/DDBJ databases">
        <title>Erythrobacter insulae sp. nov., isolated from a tidal flat.</title>
        <authorList>
            <person name="Yoon J.-H."/>
        </authorList>
    </citation>
    <scope>NUCLEOTIDE SEQUENCE [LARGE SCALE GENOMIC DNA]</scope>
    <source>
        <strain evidence="2 3">JBTF-M21</strain>
    </source>
</reference>
<proteinExistence type="predicted"/>
<gene>
    <name evidence="2" type="ORF">FGU71_13760</name>
</gene>
<organism evidence="2 3">
    <name type="scientific">Erythrobacter insulae</name>
    <dbReference type="NCBI Taxonomy" id="2584124"/>
    <lineage>
        <taxon>Bacteria</taxon>
        <taxon>Pseudomonadati</taxon>
        <taxon>Pseudomonadota</taxon>
        <taxon>Alphaproteobacteria</taxon>
        <taxon>Sphingomonadales</taxon>
        <taxon>Erythrobacteraceae</taxon>
        <taxon>Erythrobacter/Porphyrobacter group</taxon>
        <taxon>Erythrobacter</taxon>
    </lineage>
</organism>
<comment type="caution">
    <text evidence="2">The sequence shown here is derived from an EMBL/GenBank/DDBJ whole genome shotgun (WGS) entry which is preliminary data.</text>
</comment>
<evidence type="ECO:0000256" key="1">
    <source>
        <dbReference type="SAM" id="Phobius"/>
    </source>
</evidence>
<dbReference type="Proteomes" id="UP000316343">
    <property type="component" value="Unassembled WGS sequence"/>
</dbReference>
<name>A0A547P7N9_9SPHN</name>
<sequence length="76" mass="8841">MRQTIALGLAVFVAADILVTLAYGLLWSNLYDWNIVDWDSETRFWIELLFHGLIAAVIGAFFCTWFARRIKKTFIQ</sequence>
<dbReference type="RefSeq" id="WP_142789344.1">
    <property type="nucleotide sequence ID" value="NZ_VHJK01000002.1"/>
</dbReference>
<keyword evidence="3" id="KW-1185">Reference proteome</keyword>
<dbReference type="EMBL" id="VHJK01000002">
    <property type="protein sequence ID" value="TRD10054.1"/>
    <property type="molecule type" value="Genomic_DNA"/>
</dbReference>
<feature type="transmembrane region" description="Helical" evidence="1">
    <location>
        <begin position="48"/>
        <end position="67"/>
    </location>
</feature>
<evidence type="ECO:0000313" key="3">
    <source>
        <dbReference type="Proteomes" id="UP000316343"/>
    </source>
</evidence>
<evidence type="ECO:0000313" key="2">
    <source>
        <dbReference type="EMBL" id="TRD10054.1"/>
    </source>
</evidence>
<accession>A0A547P7N9</accession>
<dbReference type="AlphaFoldDB" id="A0A547P7N9"/>
<keyword evidence="1" id="KW-0472">Membrane</keyword>
<keyword evidence="1" id="KW-1133">Transmembrane helix</keyword>